<dbReference type="EMBL" id="JAHXZJ010000374">
    <property type="protein sequence ID" value="KAH0561295.1"/>
    <property type="molecule type" value="Genomic_DNA"/>
</dbReference>
<evidence type="ECO:0000313" key="1">
    <source>
        <dbReference type="EMBL" id="KAH0561295.1"/>
    </source>
</evidence>
<keyword evidence="2" id="KW-1185">Reference proteome</keyword>
<protein>
    <submittedName>
        <fullName evidence="1">Uncharacterized protein</fullName>
    </submittedName>
</protein>
<evidence type="ECO:0000313" key="2">
    <source>
        <dbReference type="Proteomes" id="UP000826195"/>
    </source>
</evidence>
<dbReference type="Proteomes" id="UP000826195">
    <property type="component" value="Unassembled WGS sequence"/>
</dbReference>
<proteinExistence type="predicted"/>
<name>A0AAV7IZL8_COTGL</name>
<accession>A0AAV7IZL8</accession>
<organism evidence="1 2">
    <name type="scientific">Cotesia glomerata</name>
    <name type="common">Lepidopteran parasitic wasp</name>
    <name type="synonym">Apanteles glomeratus</name>
    <dbReference type="NCBI Taxonomy" id="32391"/>
    <lineage>
        <taxon>Eukaryota</taxon>
        <taxon>Metazoa</taxon>
        <taxon>Ecdysozoa</taxon>
        <taxon>Arthropoda</taxon>
        <taxon>Hexapoda</taxon>
        <taxon>Insecta</taxon>
        <taxon>Pterygota</taxon>
        <taxon>Neoptera</taxon>
        <taxon>Endopterygota</taxon>
        <taxon>Hymenoptera</taxon>
        <taxon>Apocrita</taxon>
        <taxon>Ichneumonoidea</taxon>
        <taxon>Braconidae</taxon>
        <taxon>Microgastrinae</taxon>
        <taxon>Cotesia</taxon>
    </lineage>
</organism>
<gene>
    <name evidence="1" type="ORF">KQX54_016093</name>
</gene>
<dbReference type="AlphaFoldDB" id="A0AAV7IZL8"/>
<sequence>MIFKPIGTPIQSDDEADFRQPKLITVGVNKTSLSQFHIKIDNHCISLKAKNTIEAVDYLFKAHYVFNVEFDSDLKIFWIFLQNYFCSIHSKFTNQMVDIYTKLEASKQQEIVEGQPT</sequence>
<reference evidence="1 2" key="1">
    <citation type="journal article" date="2021" name="J. Hered.">
        <title>A chromosome-level genome assembly of the parasitoid wasp, Cotesia glomerata (Hymenoptera: Braconidae).</title>
        <authorList>
            <person name="Pinto B.J."/>
            <person name="Weis J.J."/>
            <person name="Gamble T."/>
            <person name="Ode P.J."/>
            <person name="Paul R."/>
            <person name="Zaspel J.M."/>
        </authorList>
    </citation>
    <scope>NUCLEOTIDE SEQUENCE [LARGE SCALE GENOMIC DNA]</scope>
    <source>
        <strain evidence="1">CgM1</strain>
    </source>
</reference>
<comment type="caution">
    <text evidence="1">The sequence shown here is derived from an EMBL/GenBank/DDBJ whole genome shotgun (WGS) entry which is preliminary data.</text>
</comment>